<comment type="cofactor">
    <cofactor evidence="1">
        <name>Mg(2+)</name>
        <dbReference type="ChEBI" id="CHEBI:18420"/>
    </cofactor>
</comment>
<evidence type="ECO:0000256" key="2">
    <source>
        <dbReference type="ARBA" id="ARBA00022679"/>
    </source>
</evidence>
<dbReference type="Pfam" id="PF12627">
    <property type="entry name" value="PolyA_pol_RNAbd"/>
    <property type="match status" value="1"/>
</dbReference>
<dbReference type="InterPro" id="IPR050264">
    <property type="entry name" value="Bact_CCA-adding_enz_type3_sf"/>
</dbReference>
<evidence type="ECO:0000256" key="5">
    <source>
        <dbReference type="ARBA" id="ARBA00022723"/>
    </source>
</evidence>
<organism evidence="10">
    <name type="scientific">marine sediment metagenome</name>
    <dbReference type="NCBI Taxonomy" id="412755"/>
    <lineage>
        <taxon>unclassified sequences</taxon>
        <taxon>metagenomes</taxon>
        <taxon>ecological metagenomes</taxon>
    </lineage>
</organism>
<sequence>MQEAKFIVKTLVAEGYISYFAGGWVRDFLLNHPSDDIDLATSAPPEVVESLFPHTIPIGKAFGIILVIIKNKQYEVATFRQDVEYKDGRRPSKIEFTSPEIDAQRRDFTINGMFYDPIKEEIIDFVNGRDDLDKKIIRCIGNPHSRIKEDRLRMIRAIRMSARFNFEIEKETKRAIIAHADELFPAVAIERIFQELTKMSQYQGFKKALIMLFEYNLLQTVFPDLKKLDSDEVKERLFLVDDFPHRAPVIVSILELFPEFNLEQKQELCRYLKLSNREIEFVTFLDLGKSYIKDESKVDDFCWAYFYSNHFFELVIDILAVHIKAEIRKDFLHIHENRQKKLTPYVDRIKNNDPIVKSDHLKLCNIEPGILMGQLLKEAIKISINKKLQDPNKVIDELKKLKIWPKK</sequence>
<dbReference type="Gene3D" id="1.10.3090.10">
    <property type="entry name" value="cca-adding enzyme, domain 2"/>
    <property type="match status" value="1"/>
</dbReference>
<accession>A0A0F9G8G2</accession>
<dbReference type="AlphaFoldDB" id="A0A0F9G8G2"/>
<dbReference type="InterPro" id="IPR032828">
    <property type="entry name" value="PolyA_RNA-bd"/>
</dbReference>
<feature type="domain" description="tRNA nucleotidyltransferase/poly(A) polymerase RNA and SrmB- binding" evidence="9">
    <location>
        <begin position="165"/>
        <end position="226"/>
    </location>
</feature>
<dbReference type="CDD" id="cd05398">
    <property type="entry name" value="NT_ClassII-CCAase"/>
    <property type="match status" value="1"/>
</dbReference>
<dbReference type="GO" id="GO:0008033">
    <property type="term" value="P:tRNA processing"/>
    <property type="evidence" value="ECO:0007669"/>
    <property type="project" value="UniProtKB-KW"/>
</dbReference>
<dbReference type="Gene3D" id="3.30.460.10">
    <property type="entry name" value="Beta Polymerase, domain 2"/>
    <property type="match status" value="1"/>
</dbReference>
<evidence type="ECO:0000256" key="1">
    <source>
        <dbReference type="ARBA" id="ARBA00001946"/>
    </source>
</evidence>
<dbReference type="GO" id="GO:0016779">
    <property type="term" value="F:nucleotidyltransferase activity"/>
    <property type="evidence" value="ECO:0007669"/>
    <property type="project" value="UniProtKB-KW"/>
</dbReference>
<keyword evidence="4" id="KW-0548">Nucleotidyltransferase</keyword>
<dbReference type="SUPFAM" id="SSF81891">
    <property type="entry name" value="Poly A polymerase C-terminal region-like"/>
    <property type="match status" value="1"/>
</dbReference>
<dbReference type="GO" id="GO:0000049">
    <property type="term" value="F:tRNA binding"/>
    <property type="evidence" value="ECO:0007669"/>
    <property type="project" value="TreeGrafter"/>
</dbReference>
<keyword evidence="2" id="KW-0808">Transferase</keyword>
<evidence type="ECO:0000313" key="10">
    <source>
        <dbReference type="EMBL" id="KKL86671.1"/>
    </source>
</evidence>
<evidence type="ECO:0000256" key="3">
    <source>
        <dbReference type="ARBA" id="ARBA00022694"/>
    </source>
</evidence>
<dbReference type="InterPro" id="IPR002646">
    <property type="entry name" value="PolA_pol_head_dom"/>
</dbReference>
<evidence type="ECO:0000256" key="6">
    <source>
        <dbReference type="ARBA" id="ARBA00022741"/>
    </source>
</evidence>
<evidence type="ECO:0000259" key="8">
    <source>
        <dbReference type="Pfam" id="PF01743"/>
    </source>
</evidence>
<name>A0A0F9G8G2_9ZZZZ</name>
<dbReference type="PANTHER" id="PTHR46173:SF1">
    <property type="entry name" value="CCA TRNA NUCLEOTIDYLTRANSFERASE 1, MITOCHONDRIAL"/>
    <property type="match status" value="1"/>
</dbReference>
<evidence type="ECO:0000256" key="7">
    <source>
        <dbReference type="ARBA" id="ARBA00022842"/>
    </source>
</evidence>
<proteinExistence type="predicted"/>
<dbReference type="Pfam" id="PF01743">
    <property type="entry name" value="PolyA_pol"/>
    <property type="match status" value="1"/>
</dbReference>
<keyword evidence="7" id="KW-0460">Magnesium</keyword>
<dbReference type="GO" id="GO:0046872">
    <property type="term" value="F:metal ion binding"/>
    <property type="evidence" value="ECO:0007669"/>
    <property type="project" value="UniProtKB-KW"/>
</dbReference>
<protein>
    <recommendedName>
        <fullName evidence="11">Poly A polymerase head domain-containing protein</fullName>
    </recommendedName>
</protein>
<keyword evidence="6" id="KW-0547">Nucleotide-binding</keyword>
<feature type="domain" description="Poly A polymerase head" evidence="8">
    <location>
        <begin position="19"/>
        <end position="138"/>
    </location>
</feature>
<keyword evidence="5" id="KW-0479">Metal-binding</keyword>
<comment type="caution">
    <text evidence="10">The sequence shown here is derived from an EMBL/GenBank/DDBJ whole genome shotgun (WGS) entry which is preliminary data.</text>
</comment>
<dbReference type="SUPFAM" id="SSF81301">
    <property type="entry name" value="Nucleotidyltransferase"/>
    <property type="match status" value="1"/>
</dbReference>
<dbReference type="GO" id="GO:0000166">
    <property type="term" value="F:nucleotide binding"/>
    <property type="evidence" value="ECO:0007669"/>
    <property type="project" value="UniProtKB-KW"/>
</dbReference>
<dbReference type="InterPro" id="IPR043519">
    <property type="entry name" value="NT_sf"/>
</dbReference>
<evidence type="ECO:0000259" key="9">
    <source>
        <dbReference type="Pfam" id="PF12627"/>
    </source>
</evidence>
<gene>
    <name evidence="10" type="ORF">LCGC14_1942410</name>
</gene>
<evidence type="ECO:0000256" key="4">
    <source>
        <dbReference type="ARBA" id="ARBA00022695"/>
    </source>
</evidence>
<reference evidence="10" key="1">
    <citation type="journal article" date="2015" name="Nature">
        <title>Complex archaea that bridge the gap between prokaryotes and eukaryotes.</title>
        <authorList>
            <person name="Spang A."/>
            <person name="Saw J.H."/>
            <person name="Jorgensen S.L."/>
            <person name="Zaremba-Niedzwiedzka K."/>
            <person name="Martijn J."/>
            <person name="Lind A.E."/>
            <person name="van Eijk R."/>
            <person name="Schleper C."/>
            <person name="Guy L."/>
            <person name="Ettema T.J."/>
        </authorList>
    </citation>
    <scope>NUCLEOTIDE SEQUENCE</scope>
</reference>
<keyword evidence="3" id="KW-0819">tRNA processing</keyword>
<dbReference type="PANTHER" id="PTHR46173">
    <property type="entry name" value="CCA TRNA NUCLEOTIDYLTRANSFERASE 1, MITOCHONDRIAL"/>
    <property type="match status" value="1"/>
</dbReference>
<evidence type="ECO:0008006" key="11">
    <source>
        <dbReference type="Google" id="ProtNLM"/>
    </source>
</evidence>
<dbReference type="EMBL" id="LAZR01021044">
    <property type="protein sequence ID" value="KKL86671.1"/>
    <property type="molecule type" value="Genomic_DNA"/>
</dbReference>